<evidence type="ECO:0000313" key="5">
    <source>
        <dbReference type="WBParaSite" id="jg18740"/>
    </source>
</evidence>
<reference evidence="5" key="1">
    <citation type="submission" date="2022-11" db="UniProtKB">
        <authorList>
            <consortium name="WormBaseParasite"/>
        </authorList>
    </citation>
    <scope>IDENTIFICATION</scope>
</reference>
<evidence type="ECO:0000259" key="3">
    <source>
        <dbReference type="PROSITE" id="PS50835"/>
    </source>
</evidence>
<protein>
    <submittedName>
        <fullName evidence="5">Ig-like domain-containing protein</fullName>
    </submittedName>
</protein>
<evidence type="ECO:0000313" key="4">
    <source>
        <dbReference type="Proteomes" id="UP000887574"/>
    </source>
</evidence>
<dbReference type="Gene3D" id="2.60.40.10">
    <property type="entry name" value="Immunoglobulins"/>
    <property type="match status" value="1"/>
</dbReference>
<feature type="region of interest" description="Disordered" evidence="1">
    <location>
        <begin position="116"/>
        <end position="147"/>
    </location>
</feature>
<dbReference type="PROSITE" id="PS50835">
    <property type="entry name" value="IG_LIKE"/>
    <property type="match status" value="2"/>
</dbReference>
<feature type="domain" description="Ig-like" evidence="3">
    <location>
        <begin position="299"/>
        <end position="414"/>
    </location>
</feature>
<dbReference type="WBParaSite" id="jg18740">
    <property type="protein sequence ID" value="jg18740"/>
    <property type="gene ID" value="jg18740"/>
</dbReference>
<keyword evidence="2" id="KW-0472">Membrane</keyword>
<feature type="compositionally biased region" description="Low complexity" evidence="1">
    <location>
        <begin position="121"/>
        <end position="147"/>
    </location>
</feature>
<dbReference type="SUPFAM" id="SSF48726">
    <property type="entry name" value="Immunoglobulin"/>
    <property type="match status" value="1"/>
</dbReference>
<organism evidence="4 5">
    <name type="scientific">Ditylenchus dipsaci</name>
    <dbReference type="NCBI Taxonomy" id="166011"/>
    <lineage>
        <taxon>Eukaryota</taxon>
        <taxon>Metazoa</taxon>
        <taxon>Ecdysozoa</taxon>
        <taxon>Nematoda</taxon>
        <taxon>Chromadorea</taxon>
        <taxon>Rhabditida</taxon>
        <taxon>Tylenchina</taxon>
        <taxon>Tylenchomorpha</taxon>
        <taxon>Sphaerularioidea</taxon>
        <taxon>Anguinidae</taxon>
        <taxon>Anguininae</taxon>
        <taxon>Ditylenchus</taxon>
    </lineage>
</organism>
<dbReference type="InterPro" id="IPR007110">
    <property type="entry name" value="Ig-like_dom"/>
</dbReference>
<dbReference type="InterPro" id="IPR013783">
    <property type="entry name" value="Ig-like_fold"/>
</dbReference>
<name>A0A915DF01_9BILA</name>
<dbReference type="AlphaFoldDB" id="A0A915DF01"/>
<dbReference type="InterPro" id="IPR036179">
    <property type="entry name" value="Ig-like_dom_sf"/>
</dbReference>
<feature type="region of interest" description="Disordered" evidence="1">
    <location>
        <begin position="561"/>
        <end position="583"/>
    </location>
</feature>
<feature type="domain" description="Ig-like" evidence="3">
    <location>
        <begin position="164"/>
        <end position="274"/>
    </location>
</feature>
<dbReference type="InterPro" id="IPR003599">
    <property type="entry name" value="Ig_sub"/>
</dbReference>
<accession>A0A915DF01</accession>
<keyword evidence="4" id="KW-1185">Reference proteome</keyword>
<evidence type="ECO:0000256" key="1">
    <source>
        <dbReference type="SAM" id="MobiDB-lite"/>
    </source>
</evidence>
<feature type="region of interest" description="Disordered" evidence="1">
    <location>
        <begin position="11"/>
        <end position="47"/>
    </location>
</feature>
<dbReference type="SMART" id="SM00409">
    <property type="entry name" value="IG"/>
    <property type="match status" value="2"/>
</dbReference>
<dbReference type="Proteomes" id="UP000887574">
    <property type="component" value="Unplaced"/>
</dbReference>
<proteinExistence type="predicted"/>
<keyword evidence="2" id="KW-1133">Transmembrane helix</keyword>
<feature type="transmembrane region" description="Helical" evidence="2">
    <location>
        <begin position="62"/>
        <end position="83"/>
    </location>
</feature>
<sequence length="583" mass="64584">MALVHLAPLLPHSKTSSPTPNTTLSQGGSGGGSSGVRPSYPSSHAHNNSKKAIYSYYRKQKFLIHLLIVLVATFCCLCSTGAASTVPIASSDGEYAKTLQTSKTYRAGASLTNLRAKRQLSTQKQSPASSSSREAVKPQSKSSAISPPSSYVLFRRWIAVGSSPTYHEITNSKRSEVVTLVVAGQQQPQKLPIKLKCSAQLHPQFTSNPPLTITVNWRRKRRRSNDSEETQEEQAIDDLATSSGHEAILEINDTHLKDEDFKCVANIVIGHNVSSANFDAIQRRRVLSRSIKVRYLHHTNVLISPLRQTIEEGMPARIKCSYSVSSSIYFFYANKHTATANVAVVWRRNGQVVQQHDGSSKGQDGIRIFTTSDQSVLHIGSVTHSDHQLNEYQCTVTVNGLLSVAAESVSSSISTLLVVAANSSIEHEPLDTNSQHLLQLTNSVNVRRNSEAILECLLPRSVHINWFSILKEKGHSSIVTRSLLSNDSALIFDPKQYAEAMEPIEFQCVIKEESGVIFTYKFMVSIKEDSYFDYEEDSFTEVSKHQGQIAKLICETYPKPEKSRKWPPGTKMAEFSNRFRGPS</sequence>
<feature type="compositionally biased region" description="Polar residues" evidence="1">
    <location>
        <begin position="13"/>
        <end position="24"/>
    </location>
</feature>
<keyword evidence="2" id="KW-0812">Transmembrane</keyword>
<evidence type="ECO:0000256" key="2">
    <source>
        <dbReference type="SAM" id="Phobius"/>
    </source>
</evidence>